<protein>
    <submittedName>
        <fullName evidence="1">Uncharacterized protein</fullName>
    </submittedName>
</protein>
<keyword evidence="2" id="KW-1185">Reference proteome</keyword>
<dbReference type="EMBL" id="CP062176">
    <property type="protein sequence ID" value="WXK39680.1"/>
    <property type="molecule type" value="Genomic_DNA"/>
</dbReference>
<name>A0ABZ2PXY4_9BURK</name>
<sequence>MPNFIGFAPDLDPTTPGVIVDCAMLIPSMRGMRAAPSAVDAGMPPLPGPALGGATLVKLDGTARMVVGTANCLYEEASGRWVDITRKSGPYLTPGSGIWRFAQFGNITLATNKADRLQQSQTGEFEDIPGAPKAAIVEAVAGFVLLFNTADPIYGVRPDGWWCSALYDHTIWTPSQATQCANGRIIDTPGQVNAARGLGPDIVVYKDNSMYYGTYQGPPIVWAMNLISNQIGAPCQEAVVSIGTAHIFMGNDNFYLFDGTRPTPIGDAVKQWFFKDRSPWHKQTVRSVHDRVNTCIYWYYVSNRSQGNIDSCLVYHYKTGQWGRANRAIECGIDFVSGKITWSSLGDLARTWHDLPKVTWDSHFWTNVALHPSIIDTTHTVRTLTGVAQSSSLTTGDFGDDTHYSLLQSVRLRCAQDPVCATMSTQHRQTLGSDFAPGAHSTYFEGKFDIDVSARYHRALLTFQGDTELIGYTPELIPDGDA</sequence>
<evidence type="ECO:0000313" key="1">
    <source>
        <dbReference type="EMBL" id="WXK39680.1"/>
    </source>
</evidence>
<dbReference type="RefSeq" id="WP_338910722.1">
    <property type="nucleotide sequence ID" value="NZ_CP062176.1"/>
</dbReference>
<dbReference type="Proteomes" id="UP001493153">
    <property type="component" value="Chromosome"/>
</dbReference>
<accession>A0ABZ2PXY4</accession>
<organism evidence="1 2">
    <name type="scientific">Mycetohabitans rhizoxinica</name>
    <dbReference type="NCBI Taxonomy" id="412963"/>
    <lineage>
        <taxon>Bacteria</taxon>
        <taxon>Pseudomonadati</taxon>
        <taxon>Pseudomonadota</taxon>
        <taxon>Betaproteobacteria</taxon>
        <taxon>Burkholderiales</taxon>
        <taxon>Burkholderiaceae</taxon>
        <taxon>Mycetohabitans</taxon>
    </lineage>
</organism>
<proteinExistence type="predicted"/>
<gene>
    <name evidence="1" type="ORF">IHE29_10560</name>
</gene>
<reference evidence="1 2" key="1">
    <citation type="submission" date="2020-09" db="EMBL/GenBank/DDBJ databases">
        <title>Genome sequences of Mycetohabitans spp.</title>
        <authorList>
            <person name="Carter M.E."/>
            <person name="Carpenter S.C.D."/>
            <person name="Bogdanove A.J."/>
        </authorList>
    </citation>
    <scope>NUCLEOTIDE SEQUENCE [LARGE SCALE GENOMIC DNA]</scope>
    <source>
        <strain evidence="1 2">B12</strain>
    </source>
</reference>
<evidence type="ECO:0000313" key="2">
    <source>
        <dbReference type="Proteomes" id="UP001493153"/>
    </source>
</evidence>